<sequence>MSKPEIHTIPPAKFISSTSHVVPGQLSVTEFFFKVPLDYTDLDGPSITLFARRVRKHEVPIFPPQDDEEDGNEKDETGATAKPTIL</sequence>
<proteinExistence type="predicted"/>
<reference evidence="1" key="1">
    <citation type="submission" date="2022-08" db="EMBL/GenBank/DDBJ databases">
        <title>Genome Sequence of Fusarium decemcellulare.</title>
        <authorList>
            <person name="Buettner E."/>
        </authorList>
    </citation>
    <scope>NUCLEOTIDE SEQUENCE</scope>
    <source>
        <strain evidence="1">Babe19</strain>
    </source>
</reference>
<protein>
    <submittedName>
        <fullName evidence="1">Uncharacterized protein</fullName>
    </submittedName>
</protein>
<gene>
    <name evidence="1" type="ORF">NM208_g15919</name>
</gene>
<dbReference type="Proteomes" id="UP001148629">
    <property type="component" value="Unassembled WGS sequence"/>
</dbReference>
<comment type="caution">
    <text evidence="1">The sequence shown here is derived from an EMBL/GenBank/DDBJ whole genome shotgun (WGS) entry which is preliminary data.</text>
</comment>
<name>A0ACC1RE98_9HYPO</name>
<organism evidence="1 2">
    <name type="scientific">Fusarium decemcellulare</name>
    <dbReference type="NCBI Taxonomy" id="57161"/>
    <lineage>
        <taxon>Eukaryota</taxon>
        <taxon>Fungi</taxon>
        <taxon>Dikarya</taxon>
        <taxon>Ascomycota</taxon>
        <taxon>Pezizomycotina</taxon>
        <taxon>Sordariomycetes</taxon>
        <taxon>Hypocreomycetidae</taxon>
        <taxon>Hypocreales</taxon>
        <taxon>Nectriaceae</taxon>
        <taxon>Fusarium</taxon>
        <taxon>Fusarium decemcellulare species complex</taxon>
    </lineage>
</organism>
<accession>A0ACC1RE98</accession>
<keyword evidence="2" id="KW-1185">Reference proteome</keyword>
<dbReference type="EMBL" id="JANRMS010004568">
    <property type="protein sequence ID" value="KAJ3507759.1"/>
    <property type="molecule type" value="Genomic_DNA"/>
</dbReference>
<evidence type="ECO:0000313" key="2">
    <source>
        <dbReference type="Proteomes" id="UP001148629"/>
    </source>
</evidence>
<evidence type="ECO:0000313" key="1">
    <source>
        <dbReference type="EMBL" id="KAJ3507759.1"/>
    </source>
</evidence>